<accession>A0A2P2NNW3</accession>
<dbReference type="AlphaFoldDB" id="A0A2P2NNW3"/>
<proteinExistence type="predicted"/>
<dbReference type="EMBL" id="GGEC01063689">
    <property type="protein sequence ID" value="MBX44173.1"/>
    <property type="molecule type" value="Transcribed_RNA"/>
</dbReference>
<name>A0A2P2NNW3_RHIMU</name>
<sequence>MALSIRMIMLIFLSIIRP</sequence>
<organism evidence="1">
    <name type="scientific">Rhizophora mucronata</name>
    <name type="common">Asiatic mangrove</name>
    <dbReference type="NCBI Taxonomy" id="61149"/>
    <lineage>
        <taxon>Eukaryota</taxon>
        <taxon>Viridiplantae</taxon>
        <taxon>Streptophyta</taxon>
        <taxon>Embryophyta</taxon>
        <taxon>Tracheophyta</taxon>
        <taxon>Spermatophyta</taxon>
        <taxon>Magnoliopsida</taxon>
        <taxon>eudicotyledons</taxon>
        <taxon>Gunneridae</taxon>
        <taxon>Pentapetalae</taxon>
        <taxon>rosids</taxon>
        <taxon>fabids</taxon>
        <taxon>Malpighiales</taxon>
        <taxon>Rhizophoraceae</taxon>
        <taxon>Rhizophora</taxon>
    </lineage>
</organism>
<reference evidence="1" key="1">
    <citation type="submission" date="2018-02" db="EMBL/GenBank/DDBJ databases">
        <title>Rhizophora mucronata_Transcriptome.</title>
        <authorList>
            <person name="Meera S.P."/>
            <person name="Sreeshan A."/>
            <person name="Augustine A."/>
        </authorList>
    </citation>
    <scope>NUCLEOTIDE SEQUENCE</scope>
    <source>
        <tissue evidence="1">Leaf</tissue>
    </source>
</reference>
<protein>
    <submittedName>
        <fullName evidence="1">Uncharacterized protein</fullName>
    </submittedName>
</protein>
<evidence type="ECO:0000313" key="1">
    <source>
        <dbReference type="EMBL" id="MBX44173.1"/>
    </source>
</evidence>